<evidence type="ECO:0000256" key="1">
    <source>
        <dbReference type="SAM" id="MobiDB-lite"/>
    </source>
</evidence>
<gene>
    <name evidence="2" type="primary">galM_2</name>
    <name evidence="2" type="ORF">NCTC12971_01482</name>
</gene>
<evidence type="ECO:0000313" key="3">
    <source>
        <dbReference type="Proteomes" id="UP000307968"/>
    </source>
</evidence>
<dbReference type="GO" id="GO:0030246">
    <property type="term" value="F:carbohydrate binding"/>
    <property type="evidence" value="ECO:0007669"/>
    <property type="project" value="InterPro"/>
</dbReference>
<dbReference type="InterPro" id="IPR008183">
    <property type="entry name" value="Aldose_1/G6P_1-epimerase"/>
</dbReference>
<dbReference type="Proteomes" id="UP000307968">
    <property type="component" value="Chromosome"/>
</dbReference>
<name>A0A4U9HBJ9_SERRU</name>
<dbReference type="Gene3D" id="2.70.98.10">
    <property type="match status" value="1"/>
</dbReference>
<proteinExistence type="predicted"/>
<evidence type="ECO:0000313" key="2">
    <source>
        <dbReference type="EMBL" id="VTP60975.1"/>
    </source>
</evidence>
<dbReference type="EC" id="5.1.3.3" evidence="2"/>
<sequence length="125" mass="13382">MLNATEQQLAPDGRPFTLTTLRNAGGMTVTLMDWGATWLSARLPLGDGEMREVLLGCATPADYLRQSAYLGATVAATPTASPMPACRWTTVRRRCWPIRGRTSCTAGRRDSTPAAGASPSRIGSR</sequence>
<protein>
    <submittedName>
        <fullName evidence="2">Aldose 1-epimerase</fullName>
        <ecNumber evidence="2">5.1.3.3</ecNumber>
    </submittedName>
</protein>
<dbReference type="GO" id="GO:0005975">
    <property type="term" value="P:carbohydrate metabolic process"/>
    <property type="evidence" value="ECO:0007669"/>
    <property type="project" value="InterPro"/>
</dbReference>
<dbReference type="Pfam" id="PF01263">
    <property type="entry name" value="Aldose_epim"/>
    <property type="match status" value="1"/>
</dbReference>
<organism evidence="2 3">
    <name type="scientific">Serratia rubidaea</name>
    <name type="common">Serratia marinorubra</name>
    <dbReference type="NCBI Taxonomy" id="61652"/>
    <lineage>
        <taxon>Bacteria</taxon>
        <taxon>Pseudomonadati</taxon>
        <taxon>Pseudomonadota</taxon>
        <taxon>Gammaproteobacteria</taxon>
        <taxon>Enterobacterales</taxon>
        <taxon>Yersiniaceae</taxon>
        <taxon>Serratia</taxon>
    </lineage>
</organism>
<dbReference type="EMBL" id="LR590463">
    <property type="protein sequence ID" value="VTP60975.1"/>
    <property type="molecule type" value="Genomic_DNA"/>
</dbReference>
<feature type="region of interest" description="Disordered" evidence="1">
    <location>
        <begin position="102"/>
        <end position="125"/>
    </location>
</feature>
<reference evidence="2 3" key="1">
    <citation type="submission" date="2019-05" db="EMBL/GenBank/DDBJ databases">
        <authorList>
            <consortium name="Pathogen Informatics"/>
        </authorList>
    </citation>
    <scope>NUCLEOTIDE SEQUENCE [LARGE SCALE GENOMIC DNA]</scope>
    <source>
        <strain evidence="2 3">NCTC12971</strain>
    </source>
</reference>
<dbReference type="SUPFAM" id="SSF74650">
    <property type="entry name" value="Galactose mutarotase-like"/>
    <property type="match status" value="1"/>
</dbReference>
<dbReference type="AlphaFoldDB" id="A0A4U9HBJ9"/>
<accession>A0A4U9HBJ9</accession>
<keyword evidence="2" id="KW-0413">Isomerase</keyword>
<dbReference type="GO" id="GO:0004034">
    <property type="term" value="F:aldose 1-epimerase activity"/>
    <property type="evidence" value="ECO:0007669"/>
    <property type="project" value="UniProtKB-EC"/>
</dbReference>
<dbReference type="InterPro" id="IPR014718">
    <property type="entry name" value="GH-type_carb-bd"/>
</dbReference>
<dbReference type="InterPro" id="IPR011013">
    <property type="entry name" value="Gal_mutarotase_sf_dom"/>
</dbReference>